<dbReference type="EMBL" id="PEZD01000036">
    <property type="protein sequence ID" value="PIS17262.1"/>
    <property type="molecule type" value="Genomic_DNA"/>
</dbReference>
<name>A0A2H0WX82_9BACT</name>
<dbReference type="GO" id="GO:0003676">
    <property type="term" value="F:nucleic acid binding"/>
    <property type="evidence" value="ECO:0007669"/>
    <property type="project" value="InterPro"/>
</dbReference>
<sequence>QKNKNNGQKGLFDGASFITTLTLSSSTPATEKEKLTWEKELLGLYVTGHPLNPYKKIFEKKTLPIFKVSQELLGRLVKVGGVISGIKKIITKNGKPMLFVNLEDESNKIEVVVFPSVIENYPTLFQENKIVCISGRVDMRDGIPKIICNTIEEIIEK</sequence>
<dbReference type="PANTHER" id="PTHR32294">
    <property type="entry name" value="DNA POLYMERASE III SUBUNIT ALPHA"/>
    <property type="match status" value="1"/>
</dbReference>
<feature type="domain" description="OB" evidence="1">
    <location>
        <begin position="77"/>
        <end position="154"/>
    </location>
</feature>
<comment type="caution">
    <text evidence="2">The sequence shown here is derived from an EMBL/GenBank/DDBJ whole genome shotgun (WGS) entry which is preliminary data.</text>
</comment>
<protein>
    <submittedName>
        <fullName evidence="2">DNA polymerase III subunit alpha</fullName>
        <ecNumber evidence="2">2.7.7.7</ecNumber>
    </submittedName>
</protein>
<dbReference type="Gene3D" id="2.40.50.140">
    <property type="entry name" value="Nucleic acid-binding proteins"/>
    <property type="match status" value="1"/>
</dbReference>
<dbReference type="CDD" id="cd04485">
    <property type="entry name" value="DnaE_OBF"/>
    <property type="match status" value="1"/>
</dbReference>
<gene>
    <name evidence="2" type="primary">dnaE</name>
    <name evidence="2" type="ORF">COT59_01675</name>
</gene>
<dbReference type="GO" id="GO:0003887">
    <property type="term" value="F:DNA-directed DNA polymerase activity"/>
    <property type="evidence" value="ECO:0007669"/>
    <property type="project" value="UniProtKB-EC"/>
</dbReference>
<dbReference type="Proteomes" id="UP000229675">
    <property type="component" value="Unassembled WGS sequence"/>
</dbReference>
<dbReference type="InterPro" id="IPR004805">
    <property type="entry name" value="DnaE2/DnaE/PolC"/>
</dbReference>
<proteinExistence type="predicted"/>
<dbReference type="GO" id="GO:0008408">
    <property type="term" value="F:3'-5' exonuclease activity"/>
    <property type="evidence" value="ECO:0007669"/>
    <property type="project" value="InterPro"/>
</dbReference>
<dbReference type="GO" id="GO:0006260">
    <property type="term" value="P:DNA replication"/>
    <property type="evidence" value="ECO:0007669"/>
    <property type="project" value="InterPro"/>
</dbReference>
<dbReference type="SUPFAM" id="SSF50249">
    <property type="entry name" value="Nucleic acid-binding proteins"/>
    <property type="match status" value="1"/>
</dbReference>
<evidence type="ECO:0000313" key="3">
    <source>
        <dbReference type="Proteomes" id="UP000229675"/>
    </source>
</evidence>
<evidence type="ECO:0000313" key="2">
    <source>
        <dbReference type="EMBL" id="PIS17262.1"/>
    </source>
</evidence>
<evidence type="ECO:0000259" key="1">
    <source>
        <dbReference type="Pfam" id="PF01336"/>
    </source>
</evidence>
<keyword evidence="2" id="KW-0548">Nucleotidyltransferase</keyword>
<reference evidence="3" key="1">
    <citation type="submission" date="2017-09" db="EMBL/GenBank/DDBJ databases">
        <title>Depth-based differentiation of microbial function through sediment-hosted aquifers and enrichment of novel symbionts in the deep terrestrial subsurface.</title>
        <authorList>
            <person name="Probst A.J."/>
            <person name="Ladd B."/>
            <person name="Jarett J.K."/>
            <person name="Geller-Mcgrath D.E."/>
            <person name="Sieber C.M.K."/>
            <person name="Emerson J.B."/>
            <person name="Anantharaman K."/>
            <person name="Thomas B.C."/>
            <person name="Malmstrom R."/>
            <person name="Stieglmeier M."/>
            <person name="Klingl A."/>
            <person name="Woyke T."/>
            <person name="Ryan C.M."/>
            <person name="Banfield J.F."/>
        </authorList>
    </citation>
    <scope>NUCLEOTIDE SEQUENCE [LARGE SCALE GENOMIC DNA]</scope>
</reference>
<dbReference type="AlphaFoldDB" id="A0A2H0WX82"/>
<dbReference type="Pfam" id="PF01336">
    <property type="entry name" value="tRNA_anti-codon"/>
    <property type="match status" value="1"/>
</dbReference>
<dbReference type="InterPro" id="IPR012340">
    <property type="entry name" value="NA-bd_OB-fold"/>
</dbReference>
<feature type="non-terminal residue" evidence="2">
    <location>
        <position position="1"/>
    </location>
</feature>
<accession>A0A2H0WX82</accession>
<dbReference type="InterPro" id="IPR004365">
    <property type="entry name" value="NA-bd_OB_tRNA"/>
</dbReference>
<organism evidence="2 3">
    <name type="scientific">Candidatus Nealsonbacteria bacterium CG09_land_8_20_14_0_10_42_14</name>
    <dbReference type="NCBI Taxonomy" id="1974707"/>
    <lineage>
        <taxon>Bacteria</taxon>
        <taxon>Candidatus Nealsoniibacteriota</taxon>
    </lineage>
</organism>
<dbReference type="PANTHER" id="PTHR32294:SF0">
    <property type="entry name" value="DNA POLYMERASE III SUBUNIT ALPHA"/>
    <property type="match status" value="1"/>
</dbReference>
<dbReference type="EC" id="2.7.7.7" evidence="2"/>
<keyword evidence="2" id="KW-0808">Transferase</keyword>